<dbReference type="AlphaFoldDB" id="A0A026X202"/>
<evidence type="ECO:0000313" key="1">
    <source>
        <dbReference type="EMBL" id="EZA62312.1"/>
    </source>
</evidence>
<sequence>MTLIVYKKELFKHVKQLQLFSAALPLLPSKTDVKPVSMFKAITLNKIYN</sequence>
<dbReference type="EMBL" id="KK107022">
    <property type="protein sequence ID" value="EZA62312.1"/>
    <property type="molecule type" value="Genomic_DNA"/>
</dbReference>
<proteinExistence type="predicted"/>
<protein>
    <submittedName>
        <fullName evidence="1">Uncharacterized protein</fullName>
    </submittedName>
</protein>
<gene>
    <name evidence="1" type="ORF">X777_04051</name>
</gene>
<dbReference type="Proteomes" id="UP000053097">
    <property type="component" value="Unassembled WGS sequence"/>
</dbReference>
<accession>A0A026X202</accession>
<reference evidence="1 2" key="1">
    <citation type="journal article" date="2014" name="Curr. Biol.">
        <title>The genome of the clonal raider ant Cerapachys biroi.</title>
        <authorList>
            <person name="Oxley P.R."/>
            <person name="Ji L."/>
            <person name="Fetter-Pruneda I."/>
            <person name="McKenzie S.K."/>
            <person name="Li C."/>
            <person name="Hu H."/>
            <person name="Zhang G."/>
            <person name="Kronauer D.J."/>
        </authorList>
    </citation>
    <scope>NUCLEOTIDE SEQUENCE [LARGE SCALE GENOMIC DNA]</scope>
</reference>
<evidence type="ECO:0000313" key="2">
    <source>
        <dbReference type="Proteomes" id="UP000053097"/>
    </source>
</evidence>
<organism evidence="1 2">
    <name type="scientific">Ooceraea biroi</name>
    <name type="common">Clonal raider ant</name>
    <name type="synonym">Cerapachys biroi</name>
    <dbReference type="NCBI Taxonomy" id="2015173"/>
    <lineage>
        <taxon>Eukaryota</taxon>
        <taxon>Metazoa</taxon>
        <taxon>Ecdysozoa</taxon>
        <taxon>Arthropoda</taxon>
        <taxon>Hexapoda</taxon>
        <taxon>Insecta</taxon>
        <taxon>Pterygota</taxon>
        <taxon>Neoptera</taxon>
        <taxon>Endopterygota</taxon>
        <taxon>Hymenoptera</taxon>
        <taxon>Apocrita</taxon>
        <taxon>Aculeata</taxon>
        <taxon>Formicoidea</taxon>
        <taxon>Formicidae</taxon>
        <taxon>Dorylinae</taxon>
        <taxon>Ooceraea</taxon>
    </lineage>
</organism>
<name>A0A026X202_OOCBI</name>
<keyword evidence="2" id="KW-1185">Reference proteome</keyword>